<proteinExistence type="predicted"/>
<feature type="region of interest" description="Disordered" evidence="1">
    <location>
        <begin position="1"/>
        <end position="52"/>
    </location>
</feature>
<dbReference type="EMBL" id="CACVKT020007979">
    <property type="protein sequence ID" value="CAC5412125.1"/>
    <property type="molecule type" value="Genomic_DNA"/>
</dbReference>
<dbReference type="OrthoDB" id="6091751at2759"/>
<dbReference type="AlphaFoldDB" id="A0A6J8DW79"/>
<evidence type="ECO:0000313" key="2">
    <source>
        <dbReference type="EMBL" id="CAC5412125.1"/>
    </source>
</evidence>
<name>A0A6J8DW79_MYTCO</name>
<organism evidence="2 3">
    <name type="scientific">Mytilus coruscus</name>
    <name type="common">Sea mussel</name>
    <dbReference type="NCBI Taxonomy" id="42192"/>
    <lineage>
        <taxon>Eukaryota</taxon>
        <taxon>Metazoa</taxon>
        <taxon>Spiralia</taxon>
        <taxon>Lophotrochozoa</taxon>
        <taxon>Mollusca</taxon>
        <taxon>Bivalvia</taxon>
        <taxon>Autobranchia</taxon>
        <taxon>Pteriomorphia</taxon>
        <taxon>Mytilida</taxon>
        <taxon>Mytiloidea</taxon>
        <taxon>Mytilidae</taxon>
        <taxon>Mytilinae</taxon>
        <taxon>Mytilus</taxon>
    </lineage>
</organism>
<gene>
    <name evidence="2" type="ORF">MCOR_45144</name>
</gene>
<protein>
    <submittedName>
        <fullName evidence="2">Uncharacterized protein</fullName>
    </submittedName>
</protein>
<dbReference type="Proteomes" id="UP000507470">
    <property type="component" value="Unassembled WGS sequence"/>
</dbReference>
<reference evidence="2 3" key="1">
    <citation type="submission" date="2020-06" db="EMBL/GenBank/DDBJ databases">
        <authorList>
            <person name="Li R."/>
            <person name="Bekaert M."/>
        </authorList>
    </citation>
    <scope>NUCLEOTIDE SEQUENCE [LARGE SCALE GENOMIC DNA]</scope>
    <source>
        <strain evidence="3">wild</strain>
    </source>
</reference>
<sequence length="176" mass="19964">MKRPLGPQRSPWGYQTPTSSARGRLRPATRNFELPEQITNEIDSSSDDPESTVDLEEIENASAVIQQQTINREKTVPSGTDVKTFRKHPISSDINSIKQHFVGKNLLVNISNLVEPAPEKKVRDIDYDHLRRLEEEYRKSGHVFTVLIGNETSLESLEELQQPGKGPVETTLDRLY</sequence>
<accession>A0A6J8DW79</accession>
<keyword evidence="3" id="KW-1185">Reference proteome</keyword>
<evidence type="ECO:0000313" key="3">
    <source>
        <dbReference type="Proteomes" id="UP000507470"/>
    </source>
</evidence>
<evidence type="ECO:0000256" key="1">
    <source>
        <dbReference type="SAM" id="MobiDB-lite"/>
    </source>
</evidence>